<dbReference type="eggNOG" id="COG0656">
    <property type="taxonomic scope" value="Bacteria"/>
</dbReference>
<name>V7I6L7_9CLOT</name>
<protein>
    <submittedName>
        <fullName evidence="2">Aldo/keto reductase</fullName>
    </submittedName>
</protein>
<dbReference type="InterPro" id="IPR036812">
    <property type="entry name" value="NAD(P)_OxRdtase_dom_sf"/>
</dbReference>
<evidence type="ECO:0000313" key="3">
    <source>
        <dbReference type="Proteomes" id="UP000017747"/>
    </source>
</evidence>
<evidence type="ECO:0000313" key="2">
    <source>
        <dbReference type="EMBL" id="ETA81870.1"/>
    </source>
</evidence>
<dbReference type="OrthoDB" id="9804790at2"/>
<accession>V7I6L7</accession>
<evidence type="ECO:0000259" key="1">
    <source>
        <dbReference type="Pfam" id="PF00248"/>
    </source>
</evidence>
<dbReference type="Gene3D" id="3.20.20.100">
    <property type="entry name" value="NADP-dependent oxidoreductase domain"/>
    <property type="match status" value="1"/>
</dbReference>
<dbReference type="Proteomes" id="UP000017747">
    <property type="component" value="Unassembled WGS sequence"/>
</dbReference>
<dbReference type="STRING" id="994573.T472_0204015"/>
<dbReference type="InterPro" id="IPR023210">
    <property type="entry name" value="NADP_OxRdtase_dom"/>
</dbReference>
<dbReference type="PATRIC" id="fig|994573.3.peg.755"/>
<dbReference type="EMBL" id="AXUN02000056">
    <property type="protein sequence ID" value="ETA81870.1"/>
    <property type="molecule type" value="Genomic_DNA"/>
</dbReference>
<gene>
    <name evidence="2" type="ORF">T472_0204015</name>
</gene>
<dbReference type="AlphaFoldDB" id="V7I6L7"/>
<sequence length="173" mass="19678">MEDFIKLNDGSMMPRLGQGTWYMGEDKNKRADEIASLRLGIELGMTLIDTAEMYGEGLSEELIGEAIKDINRENLFIVSKVYPHNAGRRNIFNSCKKSLAKLGTDYLDMYLLHWRGRVPLSETVACMEELKKEGLIRNWGVSNFDTDDMEELLSVPLGKNCRVNQVLNKIATR</sequence>
<feature type="domain" description="NADP-dependent oxidoreductase" evidence="1">
    <location>
        <begin position="15"/>
        <end position="152"/>
    </location>
</feature>
<organism evidence="2 3">
    <name type="scientific">Youngiibacter fragilis 232.1</name>
    <dbReference type="NCBI Taxonomy" id="994573"/>
    <lineage>
        <taxon>Bacteria</taxon>
        <taxon>Bacillati</taxon>
        <taxon>Bacillota</taxon>
        <taxon>Clostridia</taxon>
        <taxon>Eubacteriales</taxon>
        <taxon>Clostridiaceae</taxon>
        <taxon>Youngiibacter</taxon>
    </lineage>
</organism>
<keyword evidence="3" id="KW-1185">Reference proteome</keyword>
<reference evidence="2 3" key="1">
    <citation type="journal article" date="2014" name="Genome Announc.">
        <title>Genome Sequence of Youngiibacter fragilis, the Type Strain of the Genus Youngiibacter.</title>
        <authorList>
            <person name="Wawrik C.B."/>
            <person name="Callaghan A.V."/>
            <person name="Stamps B.W."/>
            <person name="Wawrik B."/>
        </authorList>
    </citation>
    <scope>NUCLEOTIDE SEQUENCE [LARGE SCALE GENOMIC DNA]</scope>
    <source>
        <strain evidence="2 3">232.1</strain>
    </source>
</reference>
<dbReference type="InterPro" id="IPR020471">
    <property type="entry name" value="AKR"/>
</dbReference>
<dbReference type="PANTHER" id="PTHR43638">
    <property type="entry name" value="OXIDOREDUCTASE, ALDO/KETO REDUCTASE FAMILY PROTEIN"/>
    <property type="match status" value="1"/>
</dbReference>
<comment type="caution">
    <text evidence="2">The sequence shown here is derived from an EMBL/GenBank/DDBJ whole genome shotgun (WGS) entry which is preliminary data.</text>
</comment>
<dbReference type="Pfam" id="PF00248">
    <property type="entry name" value="Aldo_ket_red"/>
    <property type="match status" value="1"/>
</dbReference>
<dbReference type="SUPFAM" id="SSF51430">
    <property type="entry name" value="NAD(P)-linked oxidoreductase"/>
    <property type="match status" value="1"/>
</dbReference>
<proteinExistence type="predicted"/>
<dbReference type="GO" id="GO:0016491">
    <property type="term" value="F:oxidoreductase activity"/>
    <property type="evidence" value="ECO:0007669"/>
    <property type="project" value="InterPro"/>
</dbReference>
<dbReference type="PRINTS" id="PR00069">
    <property type="entry name" value="ALDKETRDTASE"/>
</dbReference>
<dbReference type="PANTHER" id="PTHR43638:SF3">
    <property type="entry name" value="ALDEHYDE REDUCTASE"/>
    <property type="match status" value="1"/>
</dbReference>